<evidence type="ECO:0000256" key="3">
    <source>
        <dbReference type="ARBA" id="ARBA00022630"/>
    </source>
</evidence>
<dbReference type="Pfam" id="PF07156">
    <property type="entry name" value="Prenylcys_lyase"/>
    <property type="match status" value="1"/>
</dbReference>
<evidence type="ECO:0000259" key="9">
    <source>
        <dbReference type="Pfam" id="PF07156"/>
    </source>
</evidence>
<dbReference type="PANTHER" id="PTHR15944:SF0">
    <property type="entry name" value="PRENYLCYSTEINE LYASE DOMAIN-CONTAINING PROTEIN"/>
    <property type="match status" value="1"/>
</dbReference>
<comment type="cofactor">
    <cofactor evidence="1">
        <name>FAD</name>
        <dbReference type="ChEBI" id="CHEBI:57692"/>
    </cofactor>
</comment>
<dbReference type="AlphaFoldDB" id="R8BDI1"/>
<evidence type="ECO:0000256" key="7">
    <source>
        <dbReference type="ARBA" id="ARBA00023180"/>
    </source>
</evidence>
<evidence type="ECO:0000313" key="10">
    <source>
        <dbReference type="EMBL" id="EON97353.1"/>
    </source>
</evidence>
<dbReference type="InterPro" id="IPR036188">
    <property type="entry name" value="FAD/NAD-bd_sf"/>
</dbReference>
<dbReference type="RefSeq" id="XP_007917893.1">
    <property type="nucleotide sequence ID" value="XM_007919702.1"/>
</dbReference>
<keyword evidence="4" id="KW-0732">Signal</keyword>
<dbReference type="OrthoDB" id="437369at2759"/>
<proteinExistence type="inferred from homology"/>
<gene>
    <name evidence="10" type="ORF">UCRPA7_7168</name>
</gene>
<dbReference type="eggNOG" id="ENOG502QSHJ">
    <property type="taxonomic scope" value="Eukaryota"/>
</dbReference>
<feature type="domain" description="Prenylcysteine lyase" evidence="9">
    <location>
        <begin position="121"/>
        <end position="505"/>
    </location>
</feature>
<evidence type="ECO:0000256" key="6">
    <source>
        <dbReference type="ARBA" id="ARBA00023002"/>
    </source>
</evidence>
<keyword evidence="7" id="KW-0325">Glycoprotein</keyword>
<accession>R8BDI1</accession>
<dbReference type="GeneID" id="19327901"/>
<keyword evidence="6" id="KW-0560">Oxidoreductase</keyword>
<evidence type="ECO:0000256" key="5">
    <source>
        <dbReference type="ARBA" id="ARBA00022827"/>
    </source>
</evidence>
<keyword evidence="3" id="KW-0285">Flavoprotein</keyword>
<dbReference type="KEGG" id="tmn:UCRPA7_7168"/>
<evidence type="ECO:0000256" key="2">
    <source>
        <dbReference type="ARBA" id="ARBA00009967"/>
    </source>
</evidence>
<dbReference type="SUPFAM" id="SSF51905">
    <property type="entry name" value="FAD/NAD(P)-binding domain"/>
    <property type="match status" value="1"/>
</dbReference>
<dbReference type="EMBL" id="KB933268">
    <property type="protein sequence ID" value="EON97353.1"/>
    <property type="molecule type" value="Genomic_DNA"/>
</dbReference>
<dbReference type="Gene3D" id="3.50.50.60">
    <property type="entry name" value="FAD/NAD(P)-binding domain"/>
    <property type="match status" value="1"/>
</dbReference>
<dbReference type="PANTHER" id="PTHR15944">
    <property type="entry name" value="FARNESYLCYSTEINE LYASE"/>
    <property type="match status" value="1"/>
</dbReference>
<dbReference type="PIRSF" id="PIRSF036292">
    <property type="entry name" value="Prenylcysteine_oxidase"/>
    <property type="match status" value="1"/>
</dbReference>
<organism evidence="10 11">
    <name type="scientific">Phaeoacremonium minimum (strain UCR-PA7)</name>
    <name type="common">Esca disease fungus</name>
    <name type="synonym">Togninia minima</name>
    <dbReference type="NCBI Taxonomy" id="1286976"/>
    <lineage>
        <taxon>Eukaryota</taxon>
        <taxon>Fungi</taxon>
        <taxon>Dikarya</taxon>
        <taxon>Ascomycota</taxon>
        <taxon>Pezizomycotina</taxon>
        <taxon>Sordariomycetes</taxon>
        <taxon>Sordariomycetidae</taxon>
        <taxon>Togniniales</taxon>
        <taxon>Togniniaceae</taxon>
        <taxon>Phaeoacremonium</taxon>
    </lineage>
</organism>
<dbReference type="InterPro" id="IPR017046">
    <property type="entry name" value="Prenylcysteine_Oxase1"/>
</dbReference>
<comment type="similarity">
    <text evidence="2">Belongs to the prenylcysteine oxidase family.</text>
</comment>
<feature type="region of interest" description="Disordered" evidence="8">
    <location>
        <begin position="515"/>
        <end position="540"/>
    </location>
</feature>
<keyword evidence="5" id="KW-0274">FAD</keyword>
<evidence type="ECO:0000256" key="4">
    <source>
        <dbReference type="ARBA" id="ARBA00022729"/>
    </source>
</evidence>
<dbReference type="Proteomes" id="UP000014074">
    <property type="component" value="Unassembled WGS sequence"/>
</dbReference>
<sequence>MLPAASQILVTEDTPRVVLGAGAAGASTAYYLQKYAERDGVAVNITIFEKTDHIGGRTLTVNPYDNPHEAVELGASIFVEQNFILYNASQEFELPLRDPYGKGADSLVIIWDGEKIVFEQSEDSWQWWDLTKLFWRYGLAPYRTKKLVGAAQTKFHKLYESPYFPFRSLTARAFELDLASLTGQTGEQYLEQNNVGQSFAHEIIQAATRVNYATNLGKIHGLTTLVSMAPEGAVAVSGGNWRIFDRMVKNTGAALYLNTSVSSITLDGKQANAAEAKYLISTRPTDKEDANEETDVIAFDDVVIATPYQFSNIKTAGDIIKTAIDEIPYVRLHVTIFASPFQMSPDFFSLDDKAKIPTSVLTTLADDDDASSGANGSGKAGFFSISSLRTIVNPATLQEEYLYKIFSPEKITPEFLSQLLGVPVPDSFITPQESGDEGDTVILQPISWYYPHVFFSYPQELPRVTFQDPILREGLYYTSGMESFISTMETSALMGMNVARLIVDNCLGLNTGNAVDKEQARPSPQKGKQSILAGVQEDEL</sequence>
<reference evidence="11" key="1">
    <citation type="journal article" date="2013" name="Genome Announc.">
        <title>Draft genome sequence of the ascomycete Phaeoacremonium aleophilum strain UCR-PA7, a causal agent of the esca disease complex in grapevines.</title>
        <authorList>
            <person name="Blanco-Ulate B."/>
            <person name="Rolshausen P."/>
            <person name="Cantu D."/>
        </authorList>
    </citation>
    <scope>NUCLEOTIDE SEQUENCE [LARGE SCALE GENOMIC DNA]</scope>
    <source>
        <strain evidence="11">UCR-PA7</strain>
    </source>
</reference>
<evidence type="ECO:0000256" key="8">
    <source>
        <dbReference type="SAM" id="MobiDB-lite"/>
    </source>
</evidence>
<dbReference type="InterPro" id="IPR010795">
    <property type="entry name" value="Prenylcys_lyase"/>
</dbReference>
<keyword evidence="11" id="KW-1185">Reference proteome</keyword>
<evidence type="ECO:0000256" key="1">
    <source>
        <dbReference type="ARBA" id="ARBA00001974"/>
    </source>
</evidence>
<name>R8BDI1_PHAM7</name>
<dbReference type="GO" id="GO:0030328">
    <property type="term" value="P:prenylcysteine catabolic process"/>
    <property type="evidence" value="ECO:0007669"/>
    <property type="project" value="InterPro"/>
</dbReference>
<evidence type="ECO:0000313" key="11">
    <source>
        <dbReference type="Proteomes" id="UP000014074"/>
    </source>
</evidence>
<dbReference type="Pfam" id="PF13450">
    <property type="entry name" value="NAD_binding_8"/>
    <property type="match status" value="1"/>
</dbReference>
<dbReference type="GO" id="GO:0001735">
    <property type="term" value="F:prenylcysteine oxidase activity"/>
    <property type="evidence" value="ECO:0007669"/>
    <property type="project" value="InterPro"/>
</dbReference>
<protein>
    <submittedName>
        <fullName evidence="10">Putative prenylcysteine oxidase protein</fullName>
    </submittedName>
</protein>
<dbReference type="HOGENOM" id="CLU_021176_0_0_1"/>
<dbReference type="GO" id="GO:0030327">
    <property type="term" value="P:prenylated protein catabolic process"/>
    <property type="evidence" value="ECO:0007669"/>
    <property type="project" value="TreeGrafter"/>
</dbReference>